<feature type="region of interest" description="Disordered" evidence="1">
    <location>
        <begin position="183"/>
        <end position="202"/>
    </location>
</feature>
<sequence>MKAIQQHQLPSNQHSYKNLSSILFTIPHTKMSTYTCTQFLNLNLKDLPSMSTTVTLSAAHFGQRDLNLFIESLETITRLEKKRHELWQLRQAQKLQQSRIQELKDERCSSPSAEEAADEPLLYLEAKCIPYAVSDSLNVESMYLAGLPEYYTCVDEAYDSGSLSPRSSVIYCSCGGNPSLDSVSDESGVSGSVSKPPVRPRSHVIKHRSTRSRIISMVLKREYAKTPVEYQKSEQCKKDRLHQYPRLTITPKNSTEQSFLDKALRYLTL</sequence>
<reference evidence="3" key="1">
    <citation type="journal article" date="2021" name="Elife">
        <title>Highly contiguous assemblies of 101 drosophilid genomes.</title>
        <authorList>
            <person name="Kim B.Y."/>
            <person name="Wang J.R."/>
            <person name="Miller D.E."/>
            <person name="Barmina O."/>
            <person name="Delaney E."/>
            <person name="Thompson A."/>
            <person name="Comeault A.A."/>
            <person name="Peede D."/>
            <person name="D'Agostino E.R."/>
            <person name="Pelaez J."/>
            <person name="Aguilar J.M."/>
            <person name="Haji D."/>
            <person name="Matsunaga T."/>
            <person name="Armstrong E.E."/>
            <person name="Zych M."/>
            <person name="Ogawa Y."/>
            <person name="Stamenkovic-Radak M."/>
            <person name="Jelic M."/>
            <person name="Veselinovic M.S."/>
            <person name="Tanaskovic M."/>
            <person name="Eric P."/>
            <person name="Gao J.J."/>
            <person name="Katoh T.K."/>
            <person name="Toda M.J."/>
            <person name="Watabe H."/>
            <person name="Watada M."/>
            <person name="Davis J.S."/>
            <person name="Moyle L.C."/>
            <person name="Manoli G."/>
            <person name="Bertolini E."/>
            <person name="Kostal V."/>
            <person name="Hawley R.S."/>
            <person name="Takahashi A."/>
            <person name="Jones C.D."/>
            <person name="Price D.K."/>
            <person name="Whiteman N."/>
            <person name="Kopp A."/>
            <person name="Matute D.R."/>
            <person name="Petrov D.A."/>
        </authorList>
    </citation>
    <scope>NUCLEOTIDE SEQUENCE [LARGE SCALE GENOMIC DNA]</scope>
</reference>
<gene>
    <name evidence="4" type="primary">LOC108052007</name>
    <name evidence="2" type="synonym">108052007</name>
</gene>
<reference evidence="2" key="3">
    <citation type="submission" date="2025-05" db="UniProtKB">
        <authorList>
            <consortium name="EnsemblMetazoa"/>
        </authorList>
    </citation>
    <scope>IDENTIFICATION</scope>
</reference>
<dbReference type="OrthoDB" id="8023477at2759"/>
<dbReference type="AlphaFoldDB" id="A0A6P4FIV4"/>
<dbReference type="EnsemblMetazoa" id="XM_017134318.2">
    <property type="protein sequence ID" value="XP_016989807.1"/>
    <property type="gene ID" value="LOC108052007"/>
</dbReference>
<evidence type="ECO:0000256" key="1">
    <source>
        <dbReference type="SAM" id="MobiDB-lite"/>
    </source>
</evidence>
<organism evidence="4">
    <name type="scientific">Drosophila rhopaloa</name>
    <name type="common">Fruit fly</name>
    <dbReference type="NCBI Taxonomy" id="1041015"/>
    <lineage>
        <taxon>Eukaryota</taxon>
        <taxon>Metazoa</taxon>
        <taxon>Ecdysozoa</taxon>
        <taxon>Arthropoda</taxon>
        <taxon>Hexapoda</taxon>
        <taxon>Insecta</taxon>
        <taxon>Pterygota</taxon>
        <taxon>Neoptera</taxon>
        <taxon>Endopterygota</taxon>
        <taxon>Diptera</taxon>
        <taxon>Brachycera</taxon>
        <taxon>Muscomorpha</taxon>
        <taxon>Ephydroidea</taxon>
        <taxon>Drosophilidae</taxon>
        <taxon>Drosophila</taxon>
        <taxon>Sophophora</taxon>
    </lineage>
</organism>
<reference evidence="4" key="2">
    <citation type="submission" date="2025-04" db="UniProtKB">
        <authorList>
            <consortium name="RefSeq"/>
        </authorList>
    </citation>
    <scope>IDENTIFICATION</scope>
</reference>
<accession>A0A6P4FIV4</accession>
<protein>
    <submittedName>
        <fullName evidence="4">Uncharacterized protein LOC108052007</fullName>
    </submittedName>
</protein>
<dbReference type="Proteomes" id="UP001652680">
    <property type="component" value="Unassembled WGS sequence"/>
</dbReference>
<proteinExistence type="predicted"/>
<dbReference type="GeneID" id="108052007"/>
<evidence type="ECO:0000313" key="4">
    <source>
        <dbReference type="RefSeq" id="XP_016989807.1"/>
    </source>
</evidence>
<name>A0A6P4FIV4_DRORH</name>
<dbReference type="RefSeq" id="XP_016989807.1">
    <property type="nucleotide sequence ID" value="XM_017134318.1"/>
</dbReference>
<evidence type="ECO:0000313" key="3">
    <source>
        <dbReference type="Proteomes" id="UP001652680"/>
    </source>
</evidence>
<dbReference type="CTD" id="4379900"/>
<evidence type="ECO:0000313" key="2">
    <source>
        <dbReference type="EnsemblMetazoa" id="XP_016989807.1"/>
    </source>
</evidence>
<feature type="compositionally biased region" description="Low complexity" evidence="1">
    <location>
        <begin position="183"/>
        <end position="196"/>
    </location>
</feature>
<keyword evidence="3" id="KW-1185">Reference proteome</keyword>